<evidence type="ECO:0000313" key="2">
    <source>
        <dbReference type="Proteomes" id="UP000256301"/>
    </source>
</evidence>
<dbReference type="Proteomes" id="UP000256301">
    <property type="component" value="Unassembled WGS sequence"/>
</dbReference>
<name>A0A3E0MHE3_MICAE</name>
<evidence type="ECO:0000313" key="1">
    <source>
        <dbReference type="EMBL" id="REJ58782.1"/>
    </source>
</evidence>
<sequence length="264" mass="31097">MPSKCPICNSERNFYFRSTILQKYEVDYFFCQKCGLLQTEQPYWLDESYSTAIANSDTGLLSRNIHISKKLACLLYFLFDKHGQYLDIAGGYGVLTRLMRDIGFDFYWSDLYCQNIFAKEFELKTTSQPLTLVTAFEVLEHTYEPIKFIEKALKTGESSTIIFSTQLFKESPPQPDSWWYYARETGQHISFFQHKTLAFIAAQLSLNFYSYLDFHIFTSIKLNQILFRVLINRFINPLIFLYVRKQLSSKTFSDHEKIIKQLSM</sequence>
<comment type="caution">
    <text evidence="1">The sequence shown here is derived from an EMBL/GenBank/DDBJ whole genome shotgun (WGS) entry which is preliminary data.</text>
</comment>
<keyword evidence="1" id="KW-0808">Transferase</keyword>
<reference evidence="1 2" key="1">
    <citation type="submission" date="2017-08" db="EMBL/GenBank/DDBJ databases">
        <title>Functional genomic and metabolic studies of the symbiotic interactions of six Microcystis-dominated communities.</title>
        <authorList>
            <person name="Li Q."/>
            <person name="Lin F."/>
        </authorList>
    </citation>
    <scope>NUCLEOTIDE SEQUENCE [LARGE SCALE GENOMIC DNA]</scope>
    <source>
        <strain evidence="1">DA14</strain>
    </source>
</reference>
<dbReference type="GO" id="GO:0032259">
    <property type="term" value="P:methylation"/>
    <property type="evidence" value="ECO:0007669"/>
    <property type="project" value="UniProtKB-KW"/>
</dbReference>
<dbReference type="EMBL" id="QQWE01000002">
    <property type="protein sequence ID" value="REJ58782.1"/>
    <property type="molecule type" value="Genomic_DNA"/>
</dbReference>
<proteinExistence type="predicted"/>
<dbReference type="SUPFAM" id="SSF53335">
    <property type="entry name" value="S-adenosyl-L-methionine-dependent methyltransferases"/>
    <property type="match status" value="1"/>
</dbReference>
<dbReference type="GO" id="GO:0008168">
    <property type="term" value="F:methyltransferase activity"/>
    <property type="evidence" value="ECO:0007669"/>
    <property type="project" value="UniProtKB-KW"/>
</dbReference>
<organism evidence="1 2">
    <name type="scientific">Microcystis aeruginosa DA14</name>
    <dbReference type="NCBI Taxonomy" id="1987506"/>
    <lineage>
        <taxon>Bacteria</taxon>
        <taxon>Bacillati</taxon>
        <taxon>Cyanobacteriota</taxon>
        <taxon>Cyanophyceae</taxon>
        <taxon>Oscillatoriophycideae</taxon>
        <taxon>Chroococcales</taxon>
        <taxon>Microcystaceae</taxon>
        <taxon>Microcystis</taxon>
    </lineage>
</organism>
<dbReference type="InterPro" id="IPR029063">
    <property type="entry name" value="SAM-dependent_MTases_sf"/>
</dbReference>
<dbReference type="Pfam" id="PF13489">
    <property type="entry name" value="Methyltransf_23"/>
    <property type="match status" value="1"/>
</dbReference>
<dbReference type="Gene3D" id="3.40.50.150">
    <property type="entry name" value="Vaccinia Virus protein VP39"/>
    <property type="match status" value="1"/>
</dbReference>
<keyword evidence="1" id="KW-0489">Methyltransferase</keyword>
<protein>
    <submittedName>
        <fullName evidence="1">Methyltransferase domain-containing protein</fullName>
    </submittedName>
</protein>
<accession>A0A3E0MHE3</accession>
<dbReference type="AlphaFoldDB" id="A0A3E0MHE3"/>
<gene>
    <name evidence="1" type="ORF">DWQ56_06485</name>
</gene>